<evidence type="ECO:0000313" key="7">
    <source>
        <dbReference type="Proteomes" id="UP000177528"/>
    </source>
</evidence>
<protein>
    <recommendedName>
        <fullName evidence="5">ABC transporter domain-containing protein</fullName>
    </recommendedName>
</protein>
<dbReference type="Gene3D" id="3.40.50.300">
    <property type="entry name" value="P-loop containing nucleotide triphosphate hydrolases"/>
    <property type="match status" value="1"/>
</dbReference>
<evidence type="ECO:0000256" key="3">
    <source>
        <dbReference type="ARBA" id="ARBA00022840"/>
    </source>
</evidence>
<dbReference type="SMART" id="SM00382">
    <property type="entry name" value="AAA"/>
    <property type="match status" value="1"/>
</dbReference>
<dbReference type="FunFam" id="3.40.50.300:FF:000032">
    <property type="entry name" value="Export ABC transporter ATP-binding protein"/>
    <property type="match status" value="1"/>
</dbReference>
<evidence type="ECO:0000256" key="4">
    <source>
        <dbReference type="SAM" id="MobiDB-lite"/>
    </source>
</evidence>
<proteinExistence type="predicted"/>
<evidence type="ECO:0000259" key="5">
    <source>
        <dbReference type="PROSITE" id="PS50893"/>
    </source>
</evidence>
<evidence type="ECO:0000256" key="1">
    <source>
        <dbReference type="ARBA" id="ARBA00022448"/>
    </source>
</evidence>
<dbReference type="PANTHER" id="PTHR24220">
    <property type="entry name" value="IMPORT ATP-BINDING PROTEIN"/>
    <property type="match status" value="1"/>
</dbReference>
<dbReference type="Proteomes" id="UP000177528">
    <property type="component" value="Unassembled WGS sequence"/>
</dbReference>
<keyword evidence="2" id="KW-0547">Nucleotide-binding</keyword>
<sequence>MDAPYSQSVTPMQDIVIELKDLEKIYDEGTPRETRALRGITLRVRRGEIVVVFGPSGSGKSTLLNILSGLDRPTSGSVIIEGKDLMQMSLDDAALFHQKKVGMVFQAYELIASLSVLQNITMPARLAGTNRDVYMARGRDLLHQFELEALESRLPTKISGGQQQRVGIMRAFMNNPAMIVADEPTGNLDSTNAAHILNLFLELNEKTNTTMIIVSHDPTLHVIADRVVIIKDGKVERETKGGRTKALAPEAHTSASSDQASVGEAIAKPEKGTNLSPFALLVQKRKKLPPADQHILSVMLILLTKKQQDDVTDEQVVRLFDAMRRRIAGEIAQSQLQEFLDRSVKQGGVGLYRQTAEHVASNVEAILSLSKHVS</sequence>
<evidence type="ECO:0000313" key="6">
    <source>
        <dbReference type="EMBL" id="OGY33106.1"/>
    </source>
</evidence>
<evidence type="ECO:0000256" key="2">
    <source>
        <dbReference type="ARBA" id="ARBA00022741"/>
    </source>
</evidence>
<dbReference type="AlphaFoldDB" id="A0A1G1WZB2"/>
<dbReference type="CDD" id="cd03255">
    <property type="entry name" value="ABC_MJ0796_LolCDE_FtsE"/>
    <property type="match status" value="1"/>
</dbReference>
<dbReference type="InterPro" id="IPR017911">
    <property type="entry name" value="MacB-like_ATP-bd"/>
</dbReference>
<dbReference type="GO" id="GO:0005524">
    <property type="term" value="F:ATP binding"/>
    <property type="evidence" value="ECO:0007669"/>
    <property type="project" value="UniProtKB-KW"/>
</dbReference>
<feature type="domain" description="ABC transporter" evidence="5">
    <location>
        <begin position="17"/>
        <end position="257"/>
    </location>
</feature>
<feature type="region of interest" description="Disordered" evidence="4">
    <location>
        <begin position="239"/>
        <end position="262"/>
    </location>
</feature>
<keyword evidence="3" id="KW-0067">ATP-binding</keyword>
<comment type="caution">
    <text evidence="6">The sequence shown here is derived from an EMBL/GenBank/DDBJ whole genome shotgun (WGS) entry which is preliminary data.</text>
</comment>
<dbReference type="InterPro" id="IPR015854">
    <property type="entry name" value="ABC_transpr_LolD-like"/>
</dbReference>
<gene>
    <name evidence="6" type="ORF">A3D99_01455</name>
</gene>
<dbReference type="PANTHER" id="PTHR24220:SF86">
    <property type="entry name" value="ABC TRANSPORTER ABCH.1"/>
    <property type="match status" value="1"/>
</dbReference>
<keyword evidence="1" id="KW-0813">Transport</keyword>
<name>A0A1G1WZB2_9BACT</name>
<organism evidence="6 7">
    <name type="scientific">Candidatus Andersenbacteria bacterium RIFCSPHIGHO2_12_FULL_45_11</name>
    <dbReference type="NCBI Taxonomy" id="1797281"/>
    <lineage>
        <taxon>Bacteria</taxon>
        <taxon>Candidatus Anderseniibacteriota</taxon>
    </lineage>
</organism>
<dbReference type="GO" id="GO:0098796">
    <property type="term" value="C:membrane protein complex"/>
    <property type="evidence" value="ECO:0007669"/>
    <property type="project" value="UniProtKB-ARBA"/>
</dbReference>
<accession>A0A1G1WZB2</accession>
<reference evidence="6 7" key="1">
    <citation type="journal article" date="2016" name="Nat. Commun.">
        <title>Thousands of microbial genomes shed light on interconnected biogeochemical processes in an aquifer system.</title>
        <authorList>
            <person name="Anantharaman K."/>
            <person name="Brown C.T."/>
            <person name="Hug L.A."/>
            <person name="Sharon I."/>
            <person name="Castelle C.J."/>
            <person name="Probst A.J."/>
            <person name="Thomas B.C."/>
            <person name="Singh A."/>
            <person name="Wilkins M.J."/>
            <person name="Karaoz U."/>
            <person name="Brodie E.L."/>
            <person name="Williams K.H."/>
            <person name="Hubbard S.S."/>
            <person name="Banfield J.F."/>
        </authorList>
    </citation>
    <scope>NUCLEOTIDE SEQUENCE [LARGE SCALE GENOMIC DNA]</scope>
</reference>
<dbReference type="EMBL" id="MHHR01000033">
    <property type="protein sequence ID" value="OGY33106.1"/>
    <property type="molecule type" value="Genomic_DNA"/>
</dbReference>
<dbReference type="SUPFAM" id="SSF52540">
    <property type="entry name" value="P-loop containing nucleoside triphosphate hydrolases"/>
    <property type="match status" value="1"/>
</dbReference>
<dbReference type="InterPro" id="IPR003593">
    <property type="entry name" value="AAA+_ATPase"/>
</dbReference>
<dbReference type="PROSITE" id="PS50893">
    <property type="entry name" value="ABC_TRANSPORTER_2"/>
    <property type="match status" value="1"/>
</dbReference>
<dbReference type="GO" id="GO:0022857">
    <property type="term" value="F:transmembrane transporter activity"/>
    <property type="evidence" value="ECO:0007669"/>
    <property type="project" value="TreeGrafter"/>
</dbReference>
<dbReference type="InterPro" id="IPR027417">
    <property type="entry name" value="P-loop_NTPase"/>
</dbReference>
<dbReference type="Pfam" id="PF00005">
    <property type="entry name" value="ABC_tran"/>
    <property type="match status" value="1"/>
</dbReference>
<dbReference type="InterPro" id="IPR003439">
    <property type="entry name" value="ABC_transporter-like_ATP-bd"/>
</dbReference>
<dbReference type="GO" id="GO:0005886">
    <property type="term" value="C:plasma membrane"/>
    <property type="evidence" value="ECO:0007669"/>
    <property type="project" value="TreeGrafter"/>
</dbReference>
<dbReference type="GO" id="GO:0016887">
    <property type="term" value="F:ATP hydrolysis activity"/>
    <property type="evidence" value="ECO:0007669"/>
    <property type="project" value="InterPro"/>
</dbReference>